<evidence type="ECO:0000256" key="5">
    <source>
        <dbReference type="ARBA" id="ARBA00023018"/>
    </source>
</evidence>
<keyword evidence="9" id="KW-0675">Receptor</keyword>
<comment type="similarity">
    <text evidence="14">Belongs to the ligand-gated ion channel (TC 1.A.9) family.</text>
</comment>
<dbReference type="PROSITE" id="PS00236">
    <property type="entry name" value="NEUROTR_ION_CHANNEL"/>
    <property type="match status" value="1"/>
</dbReference>
<evidence type="ECO:0000256" key="7">
    <source>
        <dbReference type="ARBA" id="ARBA00023136"/>
    </source>
</evidence>
<dbReference type="PANTHER" id="PTHR18945">
    <property type="entry name" value="NEUROTRANSMITTER GATED ION CHANNEL"/>
    <property type="match status" value="1"/>
</dbReference>
<comment type="subcellular location">
    <subcellularLocation>
        <location evidence="13">Synaptic cell membrane</location>
        <topology evidence="13">Multi-pass membrane protein</topology>
    </subcellularLocation>
</comment>
<keyword evidence="4 14" id="KW-1133">Transmembrane helix</keyword>
<keyword evidence="14" id="KW-0732">Signal</keyword>
<dbReference type="CDD" id="cd19051">
    <property type="entry name" value="LGIC_TM_cation"/>
    <property type="match status" value="1"/>
</dbReference>
<keyword evidence="8" id="KW-1015">Disulfide bond</keyword>
<evidence type="ECO:0000256" key="2">
    <source>
        <dbReference type="ARBA" id="ARBA00022475"/>
    </source>
</evidence>
<dbReference type="PRINTS" id="PR00254">
    <property type="entry name" value="NICOTINICR"/>
</dbReference>
<evidence type="ECO:0000256" key="8">
    <source>
        <dbReference type="ARBA" id="ARBA00023157"/>
    </source>
</evidence>
<dbReference type="InterPro" id="IPR006202">
    <property type="entry name" value="Neur_chan_lig-bd"/>
</dbReference>
<evidence type="ECO:0000256" key="11">
    <source>
        <dbReference type="ARBA" id="ARBA00023286"/>
    </source>
</evidence>
<evidence type="ECO:0000256" key="14">
    <source>
        <dbReference type="RuleBase" id="RU000687"/>
    </source>
</evidence>
<feature type="domain" description="Neurotransmitter-gated ion-channel ligand-binding" evidence="16">
    <location>
        <begin position="30"/>
        <end position="238"/>
    </location>
</feature>
<feature type="domain" description="Neurotransmitter-gated ion-channel transmembrane" evidence="17">
    <location>
        <begin position="246"/>
        <end position="465"/>
    </location>
</feature>
<dbReference type="PRINTS" id="PR00252">
    <property type="entry name" value="NRIONCHANNEL"/>
</dbReference>
<evidence type="ECO:0000256" key="1">
    <source>
        <dbReference type="ARBA" id="ARBA00022448"/>
    </source>
</evidence>
<evidence type="ECO:0000256" key="6">
    <source>
        <dbReference type="ARBA" id="ARBA00023065"/>
    </source>
</evidence>
<name>A0ABP0F713_CLALP</name>
<dbReference type="InterPro" id="IPR038050">
    <property type="entry name" value="Neuro_actylchol_rec"/>
</dbReference>
<keyword evidence="1 14" id="KW-0813">Transport</keyword>
<dbReference type="Pfam" id="PF02931">
    <property type="entry name" value="Neur_chan_LBD"/>
    <property type="match status" value="1"/>
</dbReference>
<evidence type="ECO:0000256" key="15">
    <source>
        <dbReference type="SAM" id="Coils"/>
    </source>
</evidence>
<dbReference type="InterPro" id="IPR006201">
    <property type="entry name" value="Neur_channel"/>
</dbReference>
<keyword evidence="6 14" id="KW-0406">Ion transport</keyword>
<evidence type="ECO:0000313" key="19">
    <source>
        <dbReference type="Proteomes" id="UP001642483"/>
    </source>
</evidence>
<dbReference type="InterPro" id="IPR036734">
    <property type="entry name" value="Neur_chan_lig-bd_sf"/>
</dbReference>
<dbReference type="Proteomes" id="UP001642483">
    <property type="component" value="Unassembled WGS sequence"/>
</dbReference>
<evidence type="ECO:0000256" key="13">
    <source>
        <dbReference type="ARBA" id="ARBA00034099"/>
    </source>
</evidence>
<dbReference type="CDD" id="cd18997">
    <property type="entry name" value="LGIC_ECD_nAChR"/>
    <property type="match status" value="1"/>
</dbReference>
<feature type="coiled-coil region" evidence="15">
    <location>
        <begin position="389"/>
        <end position="423"/>
    </location>
</feature>
<proteinExistence type="inferred from homology"/>
<gene>
    <name evidence="18" type="ORF">CVLEPA_LOCUS4243</name>
</gene>
<evidence type="ECO:0000259" key="17">
    <source>
        <dbReference type="Pfam" id="PF02932"/>
    </source>
</evidence>
<evidence type="ECO:0000256" key="12">
    <source>
        <dbReference type="ARBA" id="ARBA00023303"/>
    </source>
</evidence>
<keyword evidence="12 14" id="KW-0407">Ion channel</keyword>
<keyword evidence="19" id="KW-1185">Reference proteome</keyword>
<feature type="transmembrane region" description="Helical" evidence="14">
    <location>
        <begin position="239"/>
        <end position="263"/>
    </location>
</feature>
<evidence type="ECO:0000256" key="4">
    <source>
        <dbReference type="ARBA" id="ARBA00022989"/>
    </source>
</evidence>
<dbReference type="InterPro" id="IPR018000">
    <property type="entry name" value="Neurotransmitter_ion_chnl_CS"/>
</dbReference>
<dbReference type="SUPFAM" id="SSF63712">
    <property type="entry name" value="Nicotinic receptor ligand binding domain-like"/>
    <property type="match status" value="1"/>
</dbReference>
<feature type="chain" id="PRO_5045013347" evidence="14">
    <location>
        <begin position="27"/>
        <end position="478"/>
    </location>
</feature>
<feature type="transmembrane region" description="Helical" evidence="14">
    <location>
        <begin position="300"/>
        <end position="321"/>
    </location>
</feature>
<dbReference type="InterPro" id="IPR036719">
    <property type="entry name" value="Neuro-gated_channel_TM_sf"/>
</dbReference>
<dbReference type="Pfam" id="PF02932">
    <property type="entry name" value="Neur_chan_memb"/>
    <property type="match status" value="1"/>
</dbReference>
<keyword evidence="11" id="KW-1071">Ligand-gated ion channel</keyword>
<evidence type="ECO:0000259" key="16">
    <source>
        <dbReference type="Pfam" id="PF02931"/>
    </source>
</evidence>
<feature type="transmembrane region" description="Helical" evidence="14">
    <location>
        <begin position="270"/>
        <end position="288"/>
    </location>
</feature>
<keyword evidence="3 14" id="KW-0812">Transmembrane</keyword>
<dbReference type="EMBL" id="CAWYQH010000013">
    <property type="protein sequence ID" value="CAK8674548.1"/>
    <property type="molecule type" value="Genomic_DNA"/>
</dbReference>
<accession>A0ABP0F713</accession>
<feature type="signal peptide" evidence="14">
    <location>
        <begin position="1"/>
        <end position="26"/>
    </location>
</feature>
<evidence type="ECO:0000256" key="10">
    <source>
        <dbReference type="ARBA" id="ARBA00023180"/>
    </source>
</evidence>
<evidence type="ECO:0000313" key="18">
    <source>
        <dbReference type="EMBL" id="CAK8674548.1"/>
    </source>
</evidence>
<keyword evidence="15" id="KW-0175">Coiled coil</keyword>
<sequence length="478" mass="54985">MEIFYRILMITLFQLLCSHVIPECSASQAEKDLIKYLFKDYDPMIRPVPLYSDKVNVNFTITLQQIVTLDEKNQLLTTSIYTNMKWYDTYLKWNSTQFGRIKSVRLPASRVWKPDVLVYNSAVDTFDKTLQTNVIVYDDGHVEWLPPGLYVTTCDVDITYFPFDEQKCKIKFGSWTYHGGLVDLILQKAVLNMEDGSYFESGEWLLGGVTGVRNEIPYDCCPNAPFVDITFTIHMKRRLLFYVFNLILPCFLITSLTILIFLLPADSGERISLGITLLLALVVFLQLVAETLPPTDVVPILGKFFGCCIIMITMAILLTVLSLNFHHTTKATTSEMPKHIRWLFLYALPKLLLMKEMAHKDGENMKFPVRNNRASKPENNSLLAVADKMDEWNTDQAQEMTELNKANKEIKRVLEELRFITGRLRDDDEDEKSATEWRYAARVLDKFCVCFFFFYLILSALFTIGIAPGALAPRLEHA</sequence>
<dbReference type="Gene3D" id="2.70.170.10">
    <property type="entry name" value="Neurotransmitter-gated ion-channel ligand-binding domain"/>
    <property type="match status" value="1"/>
</dbReference>
<keyword evidence="7 14" id="KW-0472">Membrane</keyword>
<protein>
    <submittedName>
        <fullName evidence="18">Uncharacterized protein</fullName>
    </submittedName>
</protein>
<organism evidence="18 19">
    <name type="scientific">Clavelina lepadiformis</name>
    <name type="common">Light-bulb sea squirt</name>
    <name type="synonym">Ascidia lepadiformis</name>
    <dbReference type="NCBI Taxonomy" id="159417"/>
    <lineage>
        <taxon>Eukaryota</taxon>
        <taxon>Metazoa</taxon>
        <taxon>Chordata</taxon>
        <taxon>Tunicata</taxon>
        <taxon>Ascidiacea</taxon>
        <taxon>Aplousobranchia</taxon>
        <taxon>Clavelinidae</taxon>
        <taxon>Clavelina</taxon>
    </lineage>
</organism>
<comment type="caution">
    <text evidence="18">The sequence shown here is derived from an EMBL/GenBank/DDBJ whole genome shotgun (WGS) entry which is preliminary data.</text>
</comment>
<dbReference type="InterPro" id="IPR006029">
    <property type="entry name" value="Neurotrans-gated_channel_TM"/>
</dbReference>
<evidence type="ECO:0000256" key="3">
    <source>
        <dbReference type="ARBA" id="ARBA00022692"/>
    </source>
</evidence>
<dbReference type="InterPro" id="IPR002394">
    <property type="entry name" value="Nicotinic_acetylcholine_rcpt"/>
</dbReference>
<keyword evidence="5" id="KW-0770">Synapse</keyword>
<keyword evidence="10" id="KW-0325">Glycoprotein</keyword>
<dbReference type="Gene3D" id="1.20.58.390">
    <property type="entry name" value="Neurotransmitter-gated ion-channel transmembrane domain"/>
    <property type="match status" value="2"/>
</dbReference>
<evidence type="ECO:0000256" key="9">
    <source>
        <dbReference type="ARBA" id="ARBA00023170"/>
    </source>
</evidence>
<dbReference type="SUPFAM" id="SSF90112">
    <property type="entry name" value="Neurotransmitter-gated ion-channel transmembrane pore"/>
    <property type="match status" value="1"/>
</dbReference>
<feature type="transmembrane region" description="Helical" evidence="14">
    <location>
        <begin position="447"/>
        <end position="471"/>
    </location>
</feature>
<dbReference type="NCBIfam" id="TIGR00860">
    <property type="entry name" value="LIC"/>
    <property type="match status" value="1"/>
</dbReference>
<keyword evidence="2" id="KW-1003">Cell membrane</keyword>
<reference evidence="18 19" key="1">
    <citation type="submission" date="2024-02" db="EMBL/GenBank/DDBJ databases">
        <authorList>
            <person name="Daric V."/>
            <person name="Darras S."/>
        </authorList>
    </citation>
    <scope>NUCLEOTIDE SEQUENCE [LARGE SCALE GENOMIC DNA]</scope>
</reference>